<comment type="caution">
    <text evidence="1">The sequence shown here is derived from an EMBL/GenBank/DDBJ whole genome shotgun (WGS) entry which is preliminary data.</text>
</comment>
<dbReference type="Proteomes" id="UP001500033">
    <property type="component" value="Unassembled WGS sequence"/>
</dbReference>
<evidence type="ECO:0000313" key="1">
    <source>
        <dbReference type="EMBL" id="GAA0974489.1"/>
    </source>
</evidence>
<organism evidence="1 2">
    <name type="scientific">Streptomyces rhizosphaericus</name>
    <dbReference type="NCBI Taxonomy" id="114699"/>
    <lineage>
        <taxon>Bacteria</taxon>
        <taxon>Bacillati</taxon>
        <taxon>Actinomycetota</taxon>
        <taxon>Actinomycetes</taxon>
        <taxon>Kitasatosporales</taxon>
        <taxon>Streptomycetaceae</taxon>
        <taxon>Streptomyces</taxon>
        <taxon>Streptomyces violaceusniger group</taxon>
    </lineage>
</organism>
<name>A0ABN1S5I0_9ACTN</name>
<keyword evidence="2" id="KW-1185">Reference proteome</keyword>
<reference evidence="2" key="1">
    <citation type="journal article" date="2019" name="Int. J. Syst. Evol. Microbiol.">
        <title>The Global Catalogue of Microorganisms (GCM) 10K type strain sequencing project: providing services to taxonomists for standard genome sequencing and annotation.</title>
        <authorList>
            <consortium name="The Broad Institute Genomics Platform"/>
            <consortium name="The Broad Institute Genome Sequencing Center for Infectious Disease"/>
            <person name="Wu L."/>
            <person name="Ma J."/>
        </authorList>
    </citation>
    <scope>NUCLEOTIDE SEQUENCE [LARGE SCALE GENOMIC DNA]</scope>
    <source>
        <strain evidence="2">JCM 11445</strain>
    </source>
</reference>
<evidence type="ECO:0000313" key="2">
    <source>
        <dbReference type="Proteomes" id="UP001500033"/>
    </source>
</evidence>
<gene>
    <name evidence="1" type="ORF">GCM10009576_021700</name>
</gene>
<proteinExistence type="predicted"/>
<sequence length="55" mass="5913">MAVHTPAVTMAAMAAMAQRPVAPEPVTAAFTAAGRHVGDVELWARDRLDAVRDRR</sequence>
<protein>
    <submittedName>
        <fullName evidence="1">Uncharacterized protein</fullName>
    </submittedName>
</protein>
<dbReference type="EMBL" id="BAAAIE010000010">
    <property type="protein sequence ID" value="GAA0974489.1"/>
    <property type="molecule type" value="Genomic_DNA"/>
</dbReference>
<accession>A0ABN1S5I0</accession>